<evidence type="ECO:0000313" key="1">
    <source>
        <dbReference type="EMBL" id="MBW88049.1"/>
    </source>
</evidence>
<protein>
    <submittedName>
        <fullName evidence="1">Uncharacterized protein</fullName>
    </submittedName>
</protein>
<proteinExistence type="predicted"/>
<sequence>MMIQGLRFRIKKSLKSMTCNYF</sequence>
<dbReference type="AlphaFoldDB" id="A0A2P2J3J5"/>
<organism evidence="1">
    <name type="scientific">Rhizophora mucronata</name>
    <name type="common">Asiatic mangrove</name>
    <dbReference type="NCBI Taxonomy" id="61149"/>
    <lineage>
        <taxon>Eukaryota</taxon>
        <taxon>Viridiplantae</taxon>
        <taxon>Streptophyta</taxon>
        <taxon>Embryophyta</taxon>
        <taxon>Tracheophyta</taxon>
        <taxon>Spermatophyta</taxon>
        <taxon>Magnoliopsida</taxon>
        <taxon>eudicotyledons</taxon>
        <taxon>Gunneridae</taxon>
        <taxon>Pentapetalae</taxon>
        <taxon>rosids</taxon>
        <taxon>fabids</taxon>
        <taxon>Malpighiales</taxon>
        <taxon>Rhizophoraceae</taxon>
        <taxon>Rhizophora</taxon>
    </lineage>
</organism>
<reference evidence="1" key="1">
    <citation type="submission" date="2018-02" db="EMBL/GenBank/DDBJ databases">
        <title>Rhizophora mucronata_Transcriptome.</title>
        <authorList>
            <person name="Meera S.P."/>
            <person name="Sreeshan A."/>
            <person name="Augustine A."/>
        </authorList>
    </citation>
    <scope>NUCLEOTIDE SEQUENCE</scope>
    <source>
        <tissue evidence="1">Leaf</tissue>
    </source>
</reference>
<dbReference type="EMBL" id="GGEC01007566">
    <property type="protein sequence ID" value="MBW88049.1"/>
    <property type="molecule type" value="Transcribed_RNA"/>
</dbReference>
<name>A0A2P2J3J5_RHIMU</name>
<accession>A0A2P2J3J5</accession>